<dbReference type="PANTHER" id="PTHR47163">
    <property type="entry name" value="DDE_TNP_IS1595 DOMAIN-CONTAINING PROTEIN"/>
    <property type="match status" value="1"/>
</dbReference>
<feature type="compositionally biased region" description="Acidic residues" evidence="1">
    <location>
        <begin position="363"/>
        <end position="417"/>
    </location>
</feature>
<feature type="region of interest" description="Disordered" evidence="1">
    <location>
        <begin position="455"/>
        <end position="646"/>
    </location>
</feature>
<organism evidence="4 5">
    <name type="scientific">Caenorhabditis tropicalis</name>
    <dbReference type="NCBI Taxonomy" id="1561998"/>
    <lineage>
        <taxon>Eukaryota</taxon>
        <taxon>Metazoa</taxon>
        <taxon>Ecdysozoa</taxon>
        <taxon>Nematoda</taxon>
        <taxon>Chromadorea</taxon>
        <taxon>Rhabditida</taxon>
        <taxon>Rhabditina</taxon>
        <taxon>Rhabditomorpha</taxon>
        <taxon>Rhabditoidea</taxon>
        <taxon>Rhabditidae</taxon>
        <taxon>Peloderinae</taxon>
        <taxon>Caenorhabditis</taxon>
    </lineage>
</organism>
<feature type="compositionally biased region" description="Basic residues" evidence="1">
    <location>
        <begin position="501"/>
        <end position="514"/>
    </location>
</feature>
<dbReference type="eggNOG" id="ENOG502QS5U">
    <property type="taxonomic scope" value="Eukaryota"/>
</dbReference>
<proteinExistence type="predicted"/>
<evidence type="ECO:0000256" key="1">
    <source>
        <dbReference type="SAM" id="MobiDB-lite"/>
    </source>
</evidence>
<dbReference type="Pfam" id="PF12762">
    <property type="entry name" value="DDE_Tnp_IS1595"/>
    <property type="match status" value="1"/>
</dbReference>
<keyword evidence="4" id="KW-1185">Reference proteome</keyword>
<evidence type="ECO:0000259" key="3">
    <source>
        <dbReference type="SMART" id="SM01126"/>
    </source>
</evidence>
<dbReference type="InterPro" id="IPR024445">
    <property type="entry name" value="Tnp_ISXO2-like"/>
</dbReference>
<dbReference type="WBParaSite" id="Csp11.Scaffold626.g6486.t1">
    <property type="protein sequence ID" value="Csp11.Scaffold626.g6486.t1"/>
    <property type="gene ID" value="Csp11.Scaffold626.g6486"/>
</dbReference>
<feature type="region of interest" description="Disordered" evidence="1">
    <location>
        <begin position="362"/>
        <end position="421"/>
    </location>
</feature>
<feature type="compositionally biased region" description="Low complexity" evidence="1">
    <location>
        <begin position="462"/>
        <end position="475"/>
    </location>
</feature>
<accession>A0A1I7TJA9</accession>
<feature type="compositionally biased region" description="Basic residues" evidence="1">
    <location>
        <begin position="547"/>
        <end position="561"/>
    </location>
</feature>
<reference evidence="5" key="1">
    <citation type="submission" date="2016-11" db="UniProtKB">
        <authorList>
            <consortium name="WormBaseParasite"/>
        </authorList>
    </citation>
    <scope>IDENTIFICATION</scope>
</reference>
<dbReference type="Proteomes" id="UP000095282">
    <property type="component" value="Unplaced"/>
</dbReference>
<feature type="chain" id="PRO_5009307629" evidence="2">
    <location>
        <begin position="19"/>
        <end position="646"/>
    </location>
</feature>
<feature type="compositionally biased region" description="Polar residues" evidence="1">
    <location>
        <begin position="488"/>
        <end position="497"/>
    </location>
</feature>
<evidence type="ECO:0000256" key="2">
    <source>
        <dbReference type="SAM" id="SignalP"/>
    </source>
</evidence>
<name>A0A1I7TJA9_9PELO</name>
<dbReference type="InterPro" id="IPR053164">
    <property type="entry name" value="IS1016-like_transposase"/>
</dbReference>
<feature type="compositionally biased region" description="Low complexity" evidence="1">
    <location>
        <begin position="562"/>
        <end position="594"/>
    </location>
</feature>
<feature type="signal peptide" evidence="2">
    <location>
        <begin position="1"/>
        <end position="18"/>
    </location>
</feature>
<keyword evidence="2" id="KW-0732">Signal</keyword>
<feature type="domain" description="ISXO2-like transposase" evidence="3">
    <location>
        <begin position="188"/>
        <end position="317"/>
    </location>
</feature>
<evidence type="ECO:0000313" key="4">
    <source>
        <dbReference type="Proteomes" id="UP000095282"/>
    </source>
</evidence>
<dbReference type="STRING" id="1561998.A0A1I7TJA9"/>
<feature type="compositionally biased region" description="Low complexity" evidence="1">
    <location>
        <begin position="521"/>
        <end position="532"/>
    </location>
</feature>
<dbReference type="SMART" id="SM01126">
    <property type="entry name" value="DDE_Tnp_IS1595"/>
    <property type="match status" value="1"/>
</dbReference>
<sequence length="646" mass="73652">MNWIVIILCLLLFPIVVSKPRQRFEILPTEDIEGIEGLLNLEELNSYNLHQYIGKIDGPSSTWMEFLAKYGLIENSRVCEYCPTPMSLIKETDLKAENYIWRCAGCKKDKSSTKVTVKSGSFFEGLHLSVQQVLYAAADWLENPSKKISDVSRDLKIDKNTIVKLHEWFRQMTKQWFYREASRDPNMKLGGPNKVVEIDETLMFRAKYNRGRMLTRRQVWVFGMIERGTSKVIMFRVPKRDSSTLLPIIHKYVRPGTTIVSDGWAAYGGINRMQSAYNHKFVNHKTNFVDPSDRRVHTQSIEATWGVLKRKLKSRFGDPDHRLDGHMFTYMFRRFHEDTMLLNHLIYEMKFFRRDQLPHTDGDFDLDSSDDSGDSSEDDENDISEDDSSEELSDVEDMDDFDEGDSESDHSSDEEELQNQQRWLSDEDEMEFVHRPGPDIVNDIDLHGEIMSLARRAGRELSPTSRSSSPPARSGRLSEYDHVPPTRNGLSGLSESPQRGRGAHAQRRGHGRRAVRTDSLTAATAAATTEATRPSPRRSPVLNRQGRGTHAHRRGRGRRVVRAGSPKSPTTSEEPATTPSPTHSPVLNRQGRGTHAQRRGRGRRVTPRQAPQPQRQSQAREVHRTNGADAGVVTNLEKAPGQDFKF</sequence>
<dbReference type="PANTHER" id="PTHR47163:SF3">
    <property type="entry name" value="PROTEIN CBG18017"/>
    <property type="match status" value="1"/>
</dbReference>
<protein>
    <submittedName>
        <fullName evidence="5">DDE_Tnp_IS1595 domain-containing protein</fullName>
    </submittedName>
</protein>
<feature type="compositionally biased region" description="Low complexity" evidence="1">
    <location>
        <begin position="607"/>
        <end position="617"/>
    </location>
</feature>
<dbReference type="NCBIfam" id="NF033547">
    <property type="entry name" value="transpos_IS1595"/>
    <property type="match status" value="1"/>
</dbReference>
<dbReference type="AlphaFoldDB" id="A0A1I7TJA9"/>
<evidence type="ECO:0000313" key="5">
    <source>
        <dbReference type="WBParaSite" id="Csp11.Scaffold626.g6486.t1"/>
    </source>
</evidence>
<feature type="compositionally biased region" description="Basic residues" evidence="1">
    <location>
        <begin position="595"/>
        <end position="606"/>
    </location>
</feature>